<feature type="domain" description="EGF-like" evidence="15">
    <location>
        <begin position="53"/>
        <end position="87"/>
    </location>
</feature>
<evidence type="ECO:0000256" key="13">
    <source>
        <dbReference type="SAM" id="Phobius"/>
    </source>
</evidence>
<gene>
    <name evidence="17" type="ORF">CONCODRAFT_3238</name>
</gene>
<dbReference type="Pfam" id="PF19055">
    <property type="entry name" value="ABC2_membrane_7"/>
    <property type="match status" value="1"/>
</dbReference>
<dbReference type="InterPro" id="IPR050352">
    <property type="entry name" value="ABCG_transporters"/>
</dbReference>
<keyword evidence="18" id="KW-1185">Reference proteome</keyword>
<keyword evidence="12" id="KW-0245">EGF-like domain</keyword>
<evidence type="ECO:0000256" key="10">
    <source>
        <dbReference type="ARBA" id="ARBA00023136"/>
    </source>
</evidence>
<comment type="similarity">
    <text evidence="2">Belongs to the ABC transporter superfamily. ABCG family. Eye pigment precursor importer (TC 3.A.1.204) subfamily.</text>
</comment>
<organism evidence="17 18">
    <name type="scientific">Conidiobolus coronatus (strain ATCC 28846 / CBS 209.66 / NRRL 28638)</name>
    <name type="common">Delacroixia coronata</name>
    <dbReference type="NCBI Taxonomy" id="796925"/>
    <lineage>
        <taxon>Eukaryota</taxon>
        <taxon>Fungi</taxon>
        <taxon>Fungi incertae sedis</taxon>
        <taxon>Zoopagomycota</taxon>
        <taxon>Entomophthoromycotina</taxon>
        <taxon>Entomophthoromycetes</taxon>
        <taxon>Entomophthorales</taxon>
        <taxon>Ancylistaceae</taxon>
        <taxon>Conidiobolus</taxon>
    </lineage>
</organism>
<dbReference type="AlphaFoldDB" id="A0A137PFQ5"/>
<evidence type="ECO:0000256" key="2">
    <source>
        <dbReference type="ARBA" id="ARBA00005814"/>
    </source>
</evidence>
<dbReference type="Gene3D" id="3.40.50.300">
    <property type="entry name" value="P-loop containing nucleotide triphosphate hydrolases"/>
    <property type="match status" value="1"/>
</dbReference>
<feature type="transmembrane region" description="Helical" evidence="13">
    <location>
        <begin position="871"/>
        <end position="894"/>
    </location>
</feature>
<dbReference type="PROSITE" id="PS00022">
    <property type="entry name" value="EGF_1"/>
    <property type="match status" value="1"/>
</dbReference>
<proteinExistence type="inferred from homology"/>
<dbReference type="SUPFAM" id="SSF52540">
    <property type="entry name" value="P-loop containing nucleoside triphosphate hydrolases"/>
    <property type="match status" value="1"/>
</dbReference>
<evidence type="ECO:0000259" key="15">
    <source>
        <dbReference type="PROSITE" id="PS50026"/>
    </source>
</evidence>
<keyword evidence="12" id="KW-1015">Disulfide bond</keyword>
<dbReference type="Gene3D" id="2.10.25.10">
    <property type="entry name" value="Laminin"/>
    <property type="match status" value="1"/>
</dbReference>
<feature type="disulfide bond" evidence="12">
    <location>
        <begin position="77"/>
        <end position="86"/>
    </location>
</feature>
<dbReference type="GO" id="GO:0140359">
    <property type="term" value="F:ABC-type transporter activity"/>
    <property type="evidence" value="ECO:0007669"/>
    <property type="project" value="InterPro"/>
</dbReference>
<dbReference type="PROSITE" id="PS50026">
    <property type="entry name" value="EGF_3"/>
    <property type="match status" value="1"/>
</dbReference>
<evidence type="ECO:0000313" key="18">
    <source>
        <dbReference type="Proteomes" id="UP000070444"/>
    </source>
</evidence>
<dbReference type="CDD" id="cd00055">
    <property type="entry name" value="EGF_Lam"/>
    <property type="match status" value="1"/>
</dbReference>
<dbReference type="PANTHER" id="PTHR48041:SF2">
    <property type="entry name" value="ATP-DEPENDENT PERMEASE-RELATED"/>
    <property type="match status" value="1"/>
</dbReference>
<reference evidence="17 18" key="1">
    <citation type="journal article" date="2015" name="Genome Biol. Evol.">
        <title>Phylogenomic analyses indicate that early fungi evolved digesting cell walls of algal ancestors of land plants.</title>
        <authorList>
            <person name="Chang Y."/>
            <person name="Wang S."/>
            <person name="Sekimoto S."/>
            <person name="Aerts A.L."/>
            <person name="Choi C."/>
            <person name="Clum A."/>
            <person name="LaButti K.M."/>
            <person name="Lindquist E.A."/>
            <person name="Yee Ngan C."/>
            <person name="Ohm R.A."/>
            <person name="Salamov A.A."/>
            <person name="Grigoriev I.V."/>
            <person name="Spatafora J.W."/>
            <person name="Berbee M.L."/>
        </authorList>
    </citation>
    <scope>NUCLEOTIDE SEQUENCE [LARGE SCALE GENOMIC DNA]</scope>
    <source>
        <strain evidence="17 18">NRRL 28638</strain>
    </source>
</reference>
<keyword evidence="10 13" id="KW-0472">Membrane</keyword>
<dbReference type="GO" id="GO:0005524">
    <property type="term" value="F:ATP binding"/>
    <property type="evidence" value="ECO:0007669"/>
    <property type="project" value="UniProtKB-KW"/>
</dbReference>
<dbReference type="InterPro" id="IPR002049">
    <property type="entry name" value="LE_dom"/>
</dbReference>
<dbReference type="GO" id="GO:0005789">
    <property type="term" value="C:endoplasmic reticulum membrane"/>
    <property type="evidence" value="ECO:0007669"/>
    <property type="project" value="UniProtKB-SubCell"/>
</dbReference>
<evidence type="ECO:0000256" key="3">
    <source>
        <dbReference type="ARBA" id="ARBA00022448"/>
    </source>
</evidence>
<feature type="domain" description="ABC transporter" evidence="16">
    <location>
        <begin position="362"/>
        <end position="602"/>
    </location>
</feature>
<feature type="transmembrane region" description="Helical" evidence="13">
    <location>
        <begin position="792"/>
        <end position="813"/>
    </location>
</feature>
<feature type="transmembrane region" description="Helical" evidence="13">
    <location>
        <begin position="990"/>
        <end position="1009"/>
    </location>
</feature>
<dbReference type="PANTHER" id="PTHR48041">
    <property type="entry name" value="ABC TRANSPORTER G FAMILY MEMBER 28"/>
    <property type="match status" value="1"/>
</dbReference>
<feature type="signal peptide" evidence="14">
    <location>
        <begin position="1"/>
        <end position="19"/>
    </location>
</feature>
<feature type="transmembrane region" description="Helical" evidence="13">
    <location>
        <begin position="834"/>
        <end position="859"/>
    </location>
</feature>
<dbReference type="OMA" id="FNCQLDA"/>
<dbReference type="EMBL" id="KQ964431">
    <property type="protein sequence ID" value="KXN73829.1"/>
    <property type="molecule type" value="Genomic_DNA"/>
</dbReference>
<dbReference type="Pfam" id="PF01061">
    <property type="entry name" value="ABC2_membrane"/>
    <property type="match status" value="1"/>
</dbReference>
<dbReference type="STRING" id="796925.A0A137PFQ5"/>
<dbReference type="GO" id="GO:0016887">
    <property type="term" value="F:ATP hydrolysis activity"/>
    <property type="evidence" value="ECO:0007669"/>
    <property type="project" value="InterPro"/>
</dbReference>
<keyword evidence="3" id="KW-0813">Transport</keyword>
<feature type="transmembrane region" description="Helical" evidence="13">
    <location>
        <begin position="309"/>
        <end position="330"/>
    </location>
</feature>
<dbReference type="PROSITE" id="PS00211">
    <property type="entry name" value="ABC_TRANSPORTER_1"/>
    <property type="match status" value="1"/>
</dbReference>
<dbReference type="CDD" id="cd03213">
    <property type="entry name" value="ABCG_EPDR"/>
    <property type="match status" value="1"/>
</dbReference>
<keyword evidence="8" id="KW-0067">ATP-binding</keyword>
<name>A0A137PFQ5_CONC2</name>
<dbReference type="SMART" id="SM00382">
    <property type="entry name" value="AAA"/>
    <property type="match status" value="1"/>
</dbReference>
<dbReference type="InterPro" id="IPR013525">
    <property type="entry name" value="ABC2_TM"/>
</dbReference>
<dbReference type="PROSITE" id="PS01186">
    <property type="entry name" value="EGF_2"/>
    <property type="match status" value="1"/>
</dbReference>
<dbReference type="Pfam" id="PF00005">
    <property type="entry name" value="ABC_tran"/>
    <property type="match status" value="1"/>
</dbReference>
<dbReference type="InterPro" id="IPR017871">
    <property type="entry name" value="ABC_transporter-like_CS"/>
</dbReference>
<dbReference type="PROSITE" id="PS50893">
    <property type="entry name" value="ABC_TRANSPORTER_2"/>
    <property type="match status" value="1"/>
</dbReference>
<dbReference type="InterPro" id="IPR000742">
    <property type="entry name" value="EGF"/>
</dbReference>
<evidence type="ECO:0000313" key="17">
    <source>
        <dbReference type="EMBL" id="KXN73829.1"/>
    </source>
</evidence>
<dbReference type="InterPro" id="IPR003439">
    <property type="entry name" value="ABC_transporter-like_ATP-bd"/>
</dbReference>
<keyword evidence="6" id="KW-0547">Nucleotide-binding</keyword>
<dbReference type="InterPro" id="IPR027417">
    <property type="entry name" value="P-loop_NTPase"/>
</dbReference>
<dbReference type="InterPro" id="IPR043926">
    <property type="entry name" value="ABCG_dom"/>
</dbReference>
<protein>
    <submittedName>
        <fullName evidence="17">Putative ABC transporter</fullName>
    </submittedName>
</protein>
<accession>A0A137PFQ5</accession>
<dbReference type="FunFam" id="3.40.50.300:FF:000702">
    <property type="entry name" value="ABC transporter (Adp1)"/>
    <property type="match status" value="1"/>
</dbReference>
<comment type="subcellular location">
    <subcellularLocation>
        <location evidence="1">Endoplasmic reticulum membrane</location>
        <topology evidence="1">Multi-pass membrane protein</topology>
    </subcellularLocation>
</comment>
<evidence type="ECO:0000256" key="8">
    <source>
        <dbReference type="ARBA" id="ARBA00022840"/>
    </source>
</evidence>
<keyword evidence="5 14" id="KW-0732">Signal</keyword>
<evidence type="ECO:0000259" key="16">
    <source>
        <dbReference type="PROSITE" id="PS50893"/>
    </source>
</evidence>
<feature type="chain" id="PRO_5007294877" evidence="14">
    <location>
        <begin position="20"/>
        <end position="1013"/>
    </location>
</feature>
<evidence type="ECO:0000256" key="1">
    <source>
        <dbReference type="ARBA" id="ARBA00004477"/>
    </source>
</evidence>
<feature type="transmembrane region" description="Helical" evidence="13">
    <location>
        <begin position="758"/>
        <end position="780"/>
    </location>
</feature>
<keyword evidence="11" id="KW-0325">Glycoprotein</keyword>
<dbReference type="OrthoDB" id="66620at2759"/>
<keyword evidence="7" id="KW-0256">Endoplasmic reticulum</keyword>
<dbReference type="Proteomes" id="UP000070444">
    <property type="component" value="Unassembled WGS sequence"/>
</dbReference>
<feature type="transmembrane region" description="Helical" evidence="13">
    <location>
        <begin position="901"/>
        <end position="920"/>
    </location>
</feature>
<evidence type="ECO:0000256" key="6">
    <source>
        <dbReference type="ARBA" id="ARBA00022741"/>
    </source>
</evidence>
<dbReference type="InterPro" id="IPR003593">
    <property type="entry name" value="AAA+_ATPase"/>
</dbReference>
<evidence type="ECO:0000256" key="14">
    <source>
        <dbReference type="SAM" id="SignalP"/>
    </source>
</evidence>
<keyword evidence="4 13" id="KW-0812">Transmembrane</keyword>
<evidence type="ECO:0000256" key="11">
    <source>
        <dbReference type="ARBA" id="ARBA00023180"/>
    </source>
</evidence>
<evidence type="ECO:0000256" key="9">
    <source>
        <dbReference type="ARBA" id="ARBA00022989"/>
    </source>
</evidence>
<sequence>MGSLWATLTIALSISSILGDGPKFRRSENSTIYTKSNPFEIFEDRPPECPPCFNCFLPAYKCLNSGECNQFDGRCKCPSGFGGDNCDTPVCGSLPSKERPPRKGDTCECDDGWSGINCNVCVEDSTCNQMVPAGLNGTCYKGGLVVQENHQMCDVTNKKIIEMLPDRKPQVTFSCNREKEECGFQFWVAQVQSFYCELKNCTFTNELDYDGKNRNYKCQSVSCECIPGKMLCGEEGSIDISDFLTEEIKGPSDFKCSGNDCSFEEPAMNELILSVFGDSSITIDCRSGECLYHSQIPGIPIDKKPSYKVFMIVAFSTIAVFFIVLGIWLYNVSKSKKDSGYVPVDFDDEADKLMSHHVPSTLVFEDVSYSVGEKLILYNITGIVEPGEMMAIMGASGAGKTSFLDILARRNKTGDVNGTFYVNGKSIGDREFRKVVGYVDQEDTLMPTLTVFETIMTSALLRLPREMSYEAKKGRVMETMSELGILGIKDCRIGNSAARGISGGEKRRVSIACELVTSPSILFLDEPTSGLDAYNAYNVIESLKTLARDYKRTIIFTIHQPRSNIYTMFDKLLLLASGNMVYSGPANFTTDYLDSIDHPCPAGFNVADYLLDWTQEPQSRDSESGRAHLLTGISSMPSIGLGNSTLEGDLESQTEPNVWGDTSDGPSRMITNEPESIPTVSNSVPDDEDYLSKLVKLFKESDLYTNMITSIEGIKAQDNDDAQSTHSSIGRGYKRSSWFTQFKILSTRTFKNLYRDPLLMLANYCMSVLLGLLCGILYFHTTDDISGFQNRMGVFFFMCALFGFSCLTSLQVFQPERILFMRERANGYYAPITYFCSKIIFDIIPLRLIPPVLMGIIVYPMVGLNPGAVPFFKFLLILILFNLTASSVVFLIGILVSDLSLSNLICSLIMLFNMLFSGLFLNKTSIPPYLKWLKEFSFFNFALESMLVNELKYMQLKDNKFGLVIDIPGASILSSFGFDASAFWPDTIKLGVMFIVMIILSFISLQLFVKEKR</sequence>
<evidence type="ECO:0000256" key="5">
    <source>
        <dbReference type="ARBA" id="ARBA00022729"/>
    </source>
</evidence>
<evidence type="ECO:0000256" key="12">
    <source>
        <dbReference type="PROSITE-ProRule" id="PRU00076"/>
    </source>
</evidence>
<evidence type="ECO:0000256" key="4">
    <source>
        <dbReference type="ARBA" id="ARBA00022692"/>
    </source>
</evidence>
<evidence type="ECO:0000256" key="7">
    <source>
        <dbReference type="ARBA" id="ARBA00022824"/>
    </source>
</evidence>
<comment type="caution">
    <text evidence="12">Lacks conserved residue(s) required for the propagation of feature annotation.</text>
</comment>
<keyword evidence="9 13" id="KW-1133">Transmembrane helix</keyword>